<organism evidence="11 12">
    <name type="scientific">Clytia hemisphaerica</name>
    <dbReference type="NCBI Taxonomy" id="252671"/>
    <lineage>
        <taxon>Eukaryota</taxon>
        <taxon>Metazoa</taxon>
        <taxon>Cnidaria</taxon>
        <taxon>Hydrozoa</taxon>
        <taxon>Hydroidolina</taxon>
        <taxon>Leptothecata</taxon>
        <taxon>Obeliida</taxon>
        <taxon>Clytiidae</taxon>
        <taxon>Clytia</taxon>
    </lineage>
</organism>
<dbReference type="InterPro" id="IPR001599">
    <property type="entry name" value="Macroglobln_a2"/>
</dbReference>
<dbReference type="PANTHER" id="PTHR11412:SF171">
    <property type="entry name" value="PREGNANCY ZONE PROTEIN-LIKE PROTEIN"/>
    <property type="match status" value="1"/>
</dbReference>
<dbReference type="RefSeq" id="XP_066921585.1">
    <property type="nucleotide sequence ID" value="XM_067065484.1"/>
</dbReference>
<dbReference type="Gene3D" id="1.50.10.20">
    <property type="match status" value="1"/>
</dbReference>
<comment type="similarity">
    <text evidence="1">Belongs to the protease inhibitor I39 (alpha-2-macroglobulin) family.</text>
</comment>
<keyword evidence="3" id="KW-0732">Signal</keyword>
<dbReference type="PANTHER" id="PTHR11412">
    <property type="entry name" value="MACROGLOBULIN / COMPLEMENT"/>
    <property type="match status" value="1"/>
</dbReference>
<feature type="region of interest" description="Disordered" evidence="7">
    <location>
        <begin position="461"/>
        <end position="489"/>
    </location>
</feature>
<dbReference type="Proteomes" id="UP000594262">
    <property type="component" value="Unplaced"/>
</dbReference>
<dbReference type="Pfam" id="PF07678">
    <property type="entry name" value="TED_complement"/>
    <property type="match status" value="1"/>
</dbReference>
<dbReference type="InterPro" id="IPR008930">
    <property type="entry name" value="Terpenoid_cyclase/PrenylTrfase"/>
</dbReference>
<keyword evidence="5" id="KW-1015">Disulfide bond</keyword>
<evidence type="ECO:0000256" key="1">
    <source>
        <dbReference type="ARBA" id="ARBA00010952"/>
    </source>
</evidence>
<evidence type="ECO:0000313" key="12">
    <source>
        <dbReference type="Proteomes" id="UP000594262"/>
    </source>
</evidence>
<evidence type="ECO:0000256" key="7">
    <source>
        <dbReference type="SAM" id="MobiDB-lite"/>
    </source>
</evidence>
<dbReference type="InterPro" id="IPR019742">
    <property type="entry name" value="MacrogloblnA2_CS"/>
</dbReference>
<dbReference type="InterPro" id="IPR041555">
    <property type="entry name" value="MG3"/>
</dbReference>
<dbReference type="GeneID" id="136808923"/>
<dbReference type="InterPro" id="IPR014756">
    <property type="entry name" value="Ig_E-set"/>
</dbReference>
<dbReference type="Gene3D" id="2.60.40.690">
    <property type="entry name" value="Alpha-macroglobulin, receptor-binding domain"/>
    <property type="match status" value="1"/>
</dbReference>
<dbReference type="Gene3D" id="2.20.130.20">
    <property type="match status" value="1"/>
</dbReference>
<evidence type="ECO:0000313" key="11">
    <source>
        <dbReference type="EnsemblMetazoa" id="CLYHEMP015996.3"/>
    </source>
</evidence>
<dbReference type="Pfam" id="PF01835">
    <property type="entry name" value="MG2"/>
    <property type="match status" value="1"/>
</dbReference>
<name>A0A7M6DMC6_9CNID</name>
<dbReference type="InterPro" id="IPR002890">
    <property type="entry name" value="MG2"/>
</dbReference>
<accession>A0A7M6DMC6</accession>
<dbReference type="CDD" id="cd02897">
    <property type="entry name" value="A2M_2"/>
    <property type="match status" value="1"/>
</dbReference>
<dbReference type="Pfam" id="PF17791">
    <property type="entry name" value="MG3"/>
    <property type="match status" value="1"/>
</dbReference>
<dbReference type="SUPFAM" id="SSF81296">
    <property type="entry name" value="E set domains"/>
    <property type="match status" value="1"/>
</dbReference>
<dbReference type="SMART" id="SM01361">
    <property type="entry name" value="A2M_recep"/>
    <property type="match status" value="1"/>
</dbReference>
<evidence type="ECO:0000256" key="2">
    <source>
        <dbReference type="ARBA" id="ARBA00022690"/>
    </source>
</evidence>
<dbReference type="SUPFAM" id="SSF48239">
    <property type="entry name" value="Terpenoid cyclases/Protein prenyltransferases"/>
    <property type="match status" value="1"/>
</dbReference>
<evidence type="ECO:0000256" key="5">
    <source>
        <dbReference type="ARBA" id="ARBA00023157"/>
    </source>
</evidence>
<dbReference type="Gene3D" id="2.60.40.1930">
    <property type="match status" value="3"/>
</dbReference>
<dbReference type="FunFam" id="2.60.40.1930:FF:000001">
    <property type="entry name" value="CD109 isoform 3"/>
    <property type="match status" value="1"/>
</dbReference>
<keyword evidence="6" id="KW-0325">Glycoprotein</keyword>
<dbReference type="Gene3D" id="6.20.50.160">
    <property type="match status" value="1"/>
</dbReference>
<evidence type="ECO:0000259" key="8">
    <source>
        <dbReference type="SMART" id="SM01359"/>
    </source>
</evidence>
<sequence length="1496" mass="169181">MALQPRTAFISALVIFFVVGAQARIKIRKIKLPPLPKKPVYLVTIPRVVFPGEITTATFSIPPLKKGFTLTVRLNHRESIDISQEVVTEVMARDRRQLITIPIRVDERKFGSEKRIVFKFSTDSAETDEMPFTAKPLNLEVKSLKDRLFIQTDKPIYKPGGKVRFRLVSVNKNLKPNSETIDQVYILNPTGSRVMQWTNHTLDGGMSSFEMALSIKPVLGTWKIVAKSEKLKAEVSIKVEKYVLPKFKVDITTPSYIMDDDTTITTKICGKYTYGKEVSGKLEASLCLKPNSYLLRIRSDDKKTFCININKKIKGCENIEFPLKKMMNKPKRLRYSDSYSKYSLKVIANLTEEGTAIKQTEEHQSKHFSRQPYEIKFEIPKYFKPGMIFPVKMLVNTPDGRPKQTPTKVWLTISPTPGRRQKRLVTVINGYDEFNVFPRADSTKYIFNAEGVLPTKKSEVIKKKKQGRGQGSRHLRQRNRLPTASGRSMAWHSRSKSFLSISGPTSVAVDQYATFNVDFTKADYKDINFLVICRGVVQESSILSNIEKYTKLRIFIRNGMSPKCRLLVYYFHERELVADSHTFDVSMDTRNKVSMSFKDSEKKPGSQVELLLKASPGSKFAVSAVDESIRLMAQTNDIKEEQLNSVLLEQDVERRTRRNRWGCWNHHERKVDSTEALEESGLRFLTNAEDRLPDRSYCIYDYEDRHMVAFARPALEMGAVPAPGVRRMRPNIRQNSMVRKTKFRTKIQTKQEEPQQLKVRTEFPESWLWFDEYISSNGEKKMSVKIPDTITTWHANGFALSASDGIGISKPTTIRGFQPFFISLTLPYSVKRGEILKIPATVFNYLDKCLVIGIELDESKDYEELTSSQQKLCVCGGEAKTVKFGIKPKTLGKIDITVKGRSYEASSSVCGPNQVPISNVVAADALTKKLLVEAEGIKKEYSTSLFFCPNDHANGTFSDVISLDLPEKIVPGSVYAEIEFVGDLLGPSMDGLDKLLAMPYGCGEQNMLKFAPNVYIMDYLTATEQSDGKIVNKAKKFMQSGYQRELTYKHNNGGYSAFGKRDKEASTWLTAFVLRTYAQAQKYIFIDDKDIKDSVNFLLKLQQRDGCFKKIGMVHHKEMTGGVTSGVTMTAFVVTALIEAGVTENDGRIQSAMRCMEQQLDSVKDTYTLSVLAFALKMAGSSKTDQLLKRLDDKATREGGLIHWDDGKPKPQYSPRTCYIPRAKSLDIEMTSYALMALISGEQPYGNRREHLDIVKWLVKQRNSYGGFASTQDTCVGLQALAQYSASTFNGNFDMSIKTQSNKQSGGTDLDVSITKTNRLVLQKFHLQESLPVNLTVTATGQGCALAQANVKYNEPQPGKEESFKLKVNVKKDENSLTCRHQMKICGSYTGTGKSNMALIDINMVSGFEPIINELEMQQQMTDVSYTQFEFIDGVLSFYFNDFSETTQCVDFFMEQVAQVEGRKPASVKIYDYYDKDNEATQMYKVGDCPEINTVS</sequence>
<dbReference type="PROSITE" id="PS00477">
    <property type="entry name" value="ALPHA_2_MACROGLOBULIN"/>
    <property type="match status" value="1"/>
</dbReference>
<feature type="compositionally biased region" description="Basic residues" evidence="7">
    <location>
        <begin position="462"/>
        <end position="479"/>
    </location>
</feature>
<proteinExistence type="inferred from homology"/>
<dbReference type="SMART" id="SM01359">
    <property type="entry name" value="A2M_N_2"/>
    <property type="match status" value="1"/>
</dbReference>
<evidence type="ECO:0000256" key="4">
    <source>
        <dbReference type="ARBA" id="ARBA00022900"/>
    </source>
</evidence>
<dbReference type="InterPro" id="IPR011625">
    <property type="entry name" value="A2M_N_BRD"/>
</dbReference>
<dbReference type="Pfam" id="PF07677">
    <property type="entry name" value="A2M_recep"/>
    <property type="match status" value="1"/>
</dbReference>
<dbReference type="GO" id="GO:0005615">
    <property type="term" value="C:extracellular space"/>
    <property type="evidence" value="ECO:0007669"/>
    <property type="project" value="InterPro"/>
</dbReference>
<dbReference type="Pfam" id="PF00207">
    <property type="entry name" value="A2M"/>
    <property type="match status" value="1"/>
</dbReference>
<feature type="domain" description="Alpha-2-macroglobulin bait region" evidence="8">
    <location>
        <begin position="499"/>
        <end position="632"/>
    </location>
</feature>
<evidence type="ECO:0000256" key="3">
    <source>
        <dbReference type="ARBA" id="ARBA00022729"/>
    </source>
</evidence>
<evidence type="ECO:0000259" key="10">
    <source>
        <dbReference type="SMART" id="SM01361"/>
    </source>
</evidence>
<dbReference type="InterPro" id="IPR050473">
    <property type="entry name" value="A2M/Complement_sys"/>
</dbReference>
<evidence type="ECO:0000259" key="9">
    <source>
        <dbReference type="SMART" id="SM01360"/>
    </source>
</evidence>
<dbReference type="InterPro" id="IPR041813">
    <property type="entry name" value="A2M_TED"/>
</dbReference>
<dbReference type="SUPFAM" id="SSF49410">
    <property type="entry name" value="Alpha-macroglobulin receptor domain"/>
    <property type="match status" value="1"/>
</dbReference>
<dbReference type="FunFam" id="1.50.10.20:FF:000001">
    <property type="entry name" value="CD109 isoform 1"/>
    <property type="match status" value="1"/>
</dbReference>
<dbReference type="OrthoDB" id="9998011at2759"/>
<dbReference type="Gene3D" id="2.60.120.1540">
    <property type="match status" value="1"/>
</dbReference>
<dbReference type="InterPro" id="IPR009048">
    <property type="entry name" value="A-macroglobulin_rcpt-bd"/>
</dbReference>
<dbReference type="EnsemblMetazoa" id="CLYHEMT015996.3">
    <property type="protein sequence ID" value="CLYHEMP015996.3"/>
    <property type="gene ID" value="CLYHEMG015996"/>
</dbReference>
<dbReference type="Pfam" id="PF07703">
    <property type="entry name" value="A2M_BRD"/>
    <property type="match status" value="1"/>
</dbReference>
<dbReference type="InterPro" id="IPR011626">
    <property type="entry name" value="Alpha-macroglobulin_TED"/>
</dbReference>
<dbReference type="SMART" id="SM01419">
    <property type="entry name" value="Thiol-ester_cl"/>
    <property type="match status" value="1"/>
</dbReference>
<dbReference type="EnsemblMetazoa" id="CLYHEMT015996.2">
    <property type="protein sequence ID" value="CLYHEMP015996.2"/>
    <property type="gene ID" value="CLYHEMG015996"/>
</dbReference>
<feature type="domain" description="Alpha-2-macroglobulin" evidence="9">
    <location>
        <begin position="766"/>
        <end position="856"/>
    </location>
</feature>
<dbReference type="InterPro" id="IPR036595">
    <property type="entry name" value="A-macroglobulin_rcpt-bd_sf"/>
</dbReference>
<dbReference type="SMART" id="SM01360">
    <property type="entry name" value="A2M"/>
    <property type="match status" value="1"/>
</dbReference>
<reference evidence="11" key="1">
    <citation type="submission" date="2021-01" db="UniProtKB">
        <authorList>
            <consortium name="EnsemblMetazoa"/>
        </authorList>
    </citation>
    <scope>IDENTIFICATION</scope>
</reference>
<feature type="domain" description="Alpha-macroglobulin receptor-binding" evidence="10">
    <location>
        <begin position="1395"/>
        <end position="1484"/>
    </location>
</feature>
<keyword evidence="12" id="KW-1185">Reference proteome</keyword>
<evidence type="ECO:0000256" key="6">
    <source>
        <dbReference type="ARBA" id="ARBA00023180"/>
    </source>
</evidence>
<keyword evidence="2" id="KW-0646">Protease inhibitor</keyword>
<dbReference type="GO" id="GO:0004867">
    <property type="term" value="F:serine-type endopeptidase inhibitor activity"/>
    <property type="evidence" value="ECO:0007669"/>
    <property type="project" value="UniProtKB-KW"/>
</dbReference>
<protein>
    <submittedName>
        <fullName evidence="11">Uncharacterized protein</fullName>
    </submittedName>
</protein>
<dbReference type="InterPro" id="IPR013783">
    <property type="entry name" value="Ig-like_fold"/>
</dbReference>
<dbReference type="Gene3D" id="2.60.40.1940">
    <property type="match status" value="1"/>
</dbReference>
<dbReference type="Gene3D" id="2.60.40.10">
    <property type="entry name" value="Immunoglobulins"/>
    <property type="match status" value="2"/>
</dbReference>
<dbReference type="InterPro" id="IPR047565">
    <property type="entry name" value="Alpha-macroglob_thiol-ester_cl"/>
</dbReference>
<keyword evidence="4" id="KW-0722">Serine protease inhibitor</keyword>